<protein>
    <recommendedName>
        <fullName evidence="3">Secreted protein</fullName>
    </recommendedName>
</protein>
<accession>A0ABR9ZLD4</accession>
<organism evidence="1 2">
    <name type="scientific">Corynebacterium suicordis DSM 45110</name>
    <dbReference type="NCBI Taxonomy" id="1121369"/>
    <lineage>
        <taxon>Bacteria</taxon>
        <taxon>Bacillati</taxon>
        <taxon>Actinomycetota</taxon>
        <taxon>Actinomycetes</taxon>
        <taxon>Mycobacteriales</taxon>
        <taxon>Corynebacteriaceae</taxon>
        <taxon>Corynebacterium</taxon>
    </lineage>
</organism>
<comment type="caution">
    <text evidence="1">The sequence shown here is derived from an EMBL/GenBank/DDBJ whole genome shotgun (WGS) entry which is preliminary data.</text>
</comment>
<proteinExistence type="predicted"/>
<sequence length="170" mass="18733">MEYPWLSGEHQLHLGYYQGMRKTFATLAVTCTILTLAACGSDSTESTNATEESPASVEFSTPQELYDKIDAEDSPVSCVEREEVVPPEIEGAEHQVNCIEATSSLTTIATYASNDDLEEHLSVVRGTAEWEYQDMAVLRGANWTVDCKSVAQCKDWQKGFGGELLHSEES</sequence>
<evidence type="ECO:0000313" key="1">
    <source>
        <dbReference type="EMBL" id="MBF4554250.1"/>
    </source>
</evidence>
<evidence type="ECO:0000313" key="2">
    <source>
        <dbReference type="Proteomes" id="UP000635902"/>
    </source>
</evidence>
<reference evidence="1 2" key="1">
    <citation type="submission" date="2020-10" db="EMBL/GenBank/DDBJ databases">
        <title>Novel species in genus Corynebacterium.</title>
        <authorList>
            <person name="Zhang G."/>
        </authorList>
    </citation>
    <scope>NUCLEOTIDE SEQUENCE [LARGE SCALE GENOMIC DNA]</scope>
    <source>
        <strain evidence="1 2">DSM 45110</strain>
    </source>
</reference>
<keyword evidence="2" id="KW-1185">Reference proteome</keyword>
<dbReference type="Proteomes" id="UP000635902">
    <property type="component" value="Unassembled WGS sequence"/>
</dbReference>
<gene>
    <name evidence="1" type="ORF">IRY30_09235</name>
</gene>
<evidence type="ECO:0008006" key="3">
    <source>
        <dbReference type="Google" id="ProtNLM"/>
    </source>
</evidence>
<dbReference type="RefSeq" id="WP_194557136.1">
    <property type="nucleotide sequence ID" value="NZ_JADKMY010000003.1"/>
</dbReference>
<dbReference type="EMBL" id="JADKMY010000003">
    <property type="protein sequence ID" value="MBF4554250.1"/>
    <property type="molecule type" value="Genomic_DNA"/>
</dbReference>
<name>A0ABR9ZLD4_9CORY</name>